<evidence type="ECO:0000313" key="4">
    <source>
        <dbReference type="Proteomes" id="UP000250321"/>
    </source>
</evidence>
<dbReference type="AlphaFoldDB" id="A0A314Z0U1"/>
<feature type="region of interest" description="Disordered" evidence="1">
    <location>
        <begin position="1"/>
        <end position="39"/>
    </location>
</feature>
<reference evidence="3 4" key="1">
    <citation type="submission" date="2018-02" db="EMBL/GenBank/DDBJ databases">
        <title>Draft genome of wild Prunus yedoensis var. nudiflora.</title>
        <authorList>
            <person name="Baek S."/>
            <person name="Kim J.-H."/>
            <person name="Choi K."/>
            <person name="Kim G.-B."/>
            <person name="Cho A."/>
            <person name="Jang H."/>
            <person name="Shin C.-H."/>
            <person name="Yu H.-J."/>
            <person name="Mun J.-H."/>
        </authorList>
    </citation>
    <scope>NUCLEOTIDE SEQUENCE [LARGE SCALE GENOMIC DNA]</scope>
    <source>
        <strain evidence="4">cv. Jeju island</strain>
        <tissue evidence="3">Leaf</tissue>
    </source>
</reference>
<dbReference type="OrthoDB" id="273452at2759"/>
<organism evidence="3 4">
    <name type="scientific">Prunus yedoensis var. nudiflora</name>
    <dbReference type="NCBI Taxonomy" id="2094558"/>
    <lineage>
        <taxon>Eukaryota</taxon>
        <taxon>Viridiplantae</taxon>
        <taxon>Streptophyta</taxon>
        <taxon>Embryophyta</taxon>
        <taxon>Tracheophyta</taxon>
        <taxon>Spermatophyta</taxon>
        <taxon>Magnoliopsida</taxon>
        <taxon>eudicotyledons</taxon>
        <taxon>Gunneridae</taxon>
        <taxon>Pentapetalae</taxon>
        <taxon>rosids</taxon>
        <taxon>fabids</taxon>
        <taxon>Rosales</taxon>
        <taxon>Rosaceae</taxon>
        <taxon>Amygdaloideae</taxon>
        <taxon>Amygdaleae</taxon>
        <taxon>Prunus</taxon>
    </lineage>
</organism>
<comment type="caution">
    <text evidence="3">The sequence shown here is derived from an EMBL/GenBank/DDBJ whole genome shotgun (WGS) entry which is preliminary data.</text>
</comment>
<evidence type="ECO:0000313" key="3">
    <source>
        <dbReference type="EMBL" id="PQQ13895.1"/>
    </source>
</evidence>
<accession>A0A314Z0U1</accession>
<sequence>MASMEMEIDGSGIVSSNEIKQRGKKNMVRKKKNKSKGTSTKETFHYLPKFRCFSLKSETDRKGNFDMEVEDEGRGKMTPTHLIIMVNGLVGSAQNWKYAAKQFLKRYPEDVIVHCSECNYSMLTFDGVDVMGERLAEEVISVIKRHPSVQKISFVGHSLGGLIARYAIGRLYERDLTREQSQENGECRSDGVEDPLLEHKVKGKIAGLEPVNFITSATPHLGTRGHKQVPVFCGFQPLEKVAARTSWCLGRSGRHLFLTDRDKGKPPLLIQMVNDTEDLNFLSALQSFRRRVAYANVLYDHLVGWSTSSLRRRKELPKLKHLSKDDKYPHIVNVETIKTASTQEEVSFEANASGCKHIDLEEEMIRSLTKMSWERVDVSFKGSKQRYLAHSTIQVKTYYLHSDGADVIQHMVDNFVV</sequence>
<feature type="compositionally biased region" description="Basic residues" evidence="1">
    <location>
        <begin position="22"/>
        <end position="35"/>
    </location>
</feature>
<name>A0A314Z0U1_PRUYE</name>
<dbReference type="Proteomes" id="UP000250321">
    <property type="component" value="Unassembled WGS sequence"/>
</dbReference>
<dbReference type="Pfam" id="PF05057">
    <property type="entry name" value="DUF676"/>
    <property type="match status" value="1"/>
</dbReference>
<protein>
    <submittedName>
        <fullName evidence="3">Putative lipase ROG1</fullName>
    </submittedName>
</protein>
<keyword evidence="4" id="KW-1185">Reference proteome</keyword>
<dbReference type="InterPro" id="IPR007751">
    <property type="entry name" value="DUF676_lipase-like"/>
</dbReference>
<dbReference type="Gene3D" id="3.40.50.1820">
    <property type="entry name" value="alpha/beta hydrolase"/>
    <property type="match status" value="1"/>
</dbReference>
<evidence type="ECO:0000259" key="2">
    <source>
        <dbReference type="Pfam" id="PF05057"/>
    </source>
</evidence>
<dbReference type="EMBL" id="PJQY01000282">
    <property type="protein sequence ID" value="PQQ13895.1"/>
    <property type="molecule type" value="Genomic_DNA"/>
</dbReference>
<proteinExistence type="predicted"/>
<gene>
    <name evidence="3" type="ORF">Pyn_06399</name>
</gene>
<feature type="domain" description="DUF676" evidence="2">
    <location>
        <begin position="79"/>
        <end position="307"/>
    </location>
</feature>
<dbReference type="PANTHER" id="PTHR12482:SF41">
    <property type="entry name" value="ALPHA_BETA-HYDROLASES SUPERFAMILY PROTEIN"/>
    <property type="match status" value="1"/>
</dbReference>
<dbReference type="PANTHER" id="PTHR12482">
    <property type="entry name" value="LIPASE ROG1-RELATED-RELATED"/>
    <property type="match status" value="1"/>
</dbReference>
<dbReference type="InterPro" id="IPR029058">
    <property type="entry name" value="AB_hydrolase_fold"/>
</dbReference>
<dbReference type="STRING" id="2094558.A0A314Z0U1"/>
<dbReference type="SUPFAM" id="SSF53474">
    <property type="entry name" value="alpha/beta-Hydrolases"/>
    <property type="match status" value="1"/>
</dbReference>
<dbReference type="FunFam" id="3.40.50.1820:FF:000216">
    <property type="entry name" value="Alpha/beta-Hydrolases superfamily protein"/>
    <property type="match status" value="1"/>
</dbReference>
<dbReference type="InterPro" id="IPR044294">
    <property type="entry name" value="Lipase-like"/>
</dbReference>
<evidence type="ECO:0000256" key="1">
    <source>
        <dbReference type="SAM" id="MobiDB-lite"/>
    </source>
</evidence>